<feature type="compositionally biased region" description="Acidic residues" evidence="1">
    <location>
        <begin position="227"/>
        <end position="238"/>
    </location>
</feature>
<organism evidence="2 3">
    <name type="scientific">Lentinula lateritia</name>
    <dbReference type="NCBI Taxonomy" id="40482"/>
    <lineage>
        <taxon>Eukaryota</taxon>
        <taxon>Fungi</taxon>
        <taxon>Dikarya</taxon>
        <taxon>Basidiomycota</taxon>
        <taxon>Agaricomycotina</taxon>
        <taxon>Agaricomycetes</taxon>
        <taxon>Agaricomycetidae</taxon>
        <taxon>Agaricales</taxon>
        <taxon>Marasmiineae</taxon>
        <taxon>Omphalotaceae</taxon>
        <taxon>Lentinula</taxon>
    </lineage>
</organism>
<feature type="compositionally biased region" description="Polar residues" evidence="1">
    <location>
        <begin position="203"/>
        <end position="214"/>
    </location>
</feature>
<reference evidence="2" key="1">
    <citation type="submission" date="2022-08" db="EMBL/GenBank/DDBJ databases">
        <authorList>
            <consortium name="DOE Joint Genome Institute"/>
            <person name="Min B."/>
            <person name="Riley R."/>
            <person name="Sierra-Patev S."/>
            <person name="Naranjo-Ortiz M."/>
            <person name="Looney B."/>
            <person name="Konkel Z."/>
            <person name="Slot J.C."/>
            <person name="Sakamoto Y."/>
            <person name="Steenwyk J.L."/>
            <person name="Rokas A."/>
            <person name="Carro J."/>
            <person name="Camarero S."/>
            <person name="Ferreira P."/>
            <person name="Molpeceres G."/>
            <person name="Ruiz-Duenas F.J."/>
            <person name="Serrano A."/>
            <person name="Henrissat B."/>
            <person name="Drula E."/>
            <person name="Hughes K.W."/>
            <person name="Mata J.L."/>
            <person name="Ishikawa N.K."/>
            <person name="Vargas-Isla R."/>
            <person name="Ushijima S."/>
            <person name="Smith C.A."/>
            <person name="Ahrendt S."/>
            <person name="Andreopoulos W."/>
            <person name="He G."/>
            <person name="Labutti K."/>
            <person name="Lipzen A."/>
            <person name="Ng V."/>
            <person name="Sandor L."/>
            <person name="Barry K."/>
            <person name="Martinez A.T."/>
            <person name="Xiao Y."/>
            <person name="Gibbons J.G."/>
            <person name="Terashima K."/>
            <person name="Hibbett D.S."/>
            <person name="Grigoriev I.V."/>
        </authorList>
    </citation>
    <scope>NUCLEOTIDE SEQUENCE</scope>
    <source>
        <strain evidence="2">Sp2 HRB7682 ss15</strain>
    </source>
</reference>
<gene>
    <name evidence="2" type="ORF">C8J55DRAFT_558481</name>
</gene>
<protein>
    <submittedName>
        <fullName evidence="2">Uncharacterized protein</fullName>
    </submittedName>
</protein>
<dbReference type="Proteomes" id="UP001150238">
    <property type="component" value="Unassembled WGS sequence"/>
</dbReference>
<comment type="caution">
    <text evidence="2">The sequence shown here is derived from an EMBL/GenBank/DDBJ whole genome shotgun (WGS) entry which is preliminary data.</text>
</comment>
<dbReference type="EMBL" id="JANVFS010000010">
    <property type="protein sequence ID" value="KAJ4486512.1"/>
    <property type="molecule type" value="Genomic_DNA"/>
</dbReference>
<proteinExistence type="predicted"/>
<dbReference type="AlphaFoldDB" id="A0A9W9AP80"/>
<sequence>MRRSVDINTAFFRLNALKYVPLDLRTLTFSGPLLVIGDTAAPTWLLLSTSLSTLALRGLTAHLAALARLHGVHDLNMLLAPLFSTLNLWGLAARGEANSEENTFFTTAQSFALFSESISGIGQPRRCNCGFGPATVPTTSTLPEAMEEDQQFEYSTLYTGDGRPVQVLTPRCGQPPVVAPARGRSITQIESPILQAIAHRTGKQPQCRATSQSPCDLPPYFDLDAGDHDDQDPPVDPDDLGSLLIVF</sequence>
<reference evidence="2" key="2">
    <citation type="journal article" date="2023" name="Proc. Natl. Acad. Sci. U.S.A.">
        <title>A global phylogenomic analysis of the shiitake genus Lentinula.</title>
        <authorList>
            <person name="Sierra-Patev S."/>
            <person name="Min B."/>
            <person name="Naranjo-Ortiz M."/>
            <person name="Looney B."/>
            <person name="Konkel Z."/>
            <person name="Slot J.C."/>
            <person name="Sakamoto Y."/>
            <person name="Steenwyk J.L."/>
            <person name="Rokas A."/>
            <person name="Carro J."/>
            <person name="Camarero S."/>
            <person name="Ferreira P."/>
            <person name="Molpeceres G."/>
            <person name="Ruiz-Duenas F.J."/>
            <person name="Serrano A."/>
            <person name="Henrissat B."/>
            <person name="Drula E."/>
            <person name="Hughes K.W."/>
            <person name="Mata J.L."/>
            <person name="Ishikawa N.K."/>
            <person name="Vargas-Isla R."/>
            <person name="Ushijima S."/>
            <person name="Smith C.A."/>
            <person name="Donoghue J."/>
            <person name="Ahrendt S."/>
            <person name="Andreopoulos W."/>
            <person name="He G."/>
            <person name="LaButti K."/>
            <person name="Lipzen A."/>
            <person name="Ng V."/>
            <person name="Riley R."/>
            <person name="Sandor L."/>
            <person name="Barry K."/>
            <person name="Martinez A.T."/>
            <person name="Xiao Y."/>
            <person name="Gibbons J.G."/>
            <person name="Terashima K."/>
            <person name="Grigoriev I.V."/>
            <person name="Hibbett D."/>
        </authorList>
    </citation>
    <scope>NUCLEOTIDE SEQUENCE</scope>
    <source>
        <strain evidence="2">Sp2 HRB7682 ss15</strain>
    </source>
</reference>
<evidence type="ECO:0000313" key="3">
    <source>
        <dbReference type="Proteomes" id="UP001150238"/>
    </source>
</evidence>
<evidence type="ECO:0000256" key="1">
    <source>
        <dbReference type="SAM" id="MobiDB-lite"/>
    </source>
</evidence>
<accession>A0A9W9AP80</accession>
<feature type="region of interest" description="Disordered" evidence="1">
    <location>
        <begin position="200"/>
        <end position="238"/>
    </location>
</feature>
<evidence type="ECO:0000313" key="2">
    <source>
        <dbReference type="EMBL" id="KAJ4486512.1"/>
    </source>
</evidence>
<name>A0A9W9AP80_9AGAR</name>